<comment type="caution">
    <text evidence="1">The sequence shown here is derived from an EMBL/GenBank/DDBJ whole genome shotgun (WGS) entry which is preliminary data.</text>
</comment>
<accession>A0A5B7J496</accession>
<evidence type="ECO:0000313" key="1">
    <source>
        <dbReference type="EMBL" id="MPC89293.1"/>
    </source>
</evidence>
<evidence type="ECO:0000313" key="2">
    <source>
        <dbReference type="Proteomes" id="UP000324222"/>
    </source>
</evidence>
<gene>
    <name evidence="1" type="ORF">E2C01_084232</name>
</gene>
<sequence length="93" mass="10610">MDADVSVAATGTHIILREERSSHLGRRAALRARNHATYRNNRDSGRRTRRTNQAAAWHEQWRGSTWNTLEVEKQNRIGAFVAPPRGAAAQRRH</sequence>
<name>A0A5B7J496_PORTR</name>
<organism evidence="1 2">
    <name type="scientific">Portunus trituberculatus</name>
    <name type="common">Swimming crab</name>
    <name type="synonym">Neptunus trituberculatus</name>
    <dbReference type="NCBI Taxonomy" id="210409"/>
    <lineage>
        <taxon>Eukaryota</taxon>
        <taxon>Metazoa</taxon>
        <taxon>Ecdysozoa</taxon>
        <taxon>Arthropoda</taxon>
        <taxon>Crustacea</taxon>
        <taxon>Multicrustacea</taxon>
        <taxon>Malacostraca</taxon>
        <taxon>Eumalacostraca</taxon>
        <taxon>Eucarida</taxon>
        <taxon>Decapoda</taxon>
        <taxon>Pleocyemata</taxon>
        <taxon>Brachyura</taxon>
        <taxon>Eubrachyura</taxon>
        <taxon>Portunoidea</taxon>
        <taxon>Portunidae</taxon>
        <taxon>Portuninae</taxon>
        <taxon>Portunus</taxon>
    </lineage>
</organism>
<dbReference type="AlphaFoldDB" id="A0A5B7J496"/>
<dbReference type="EMBL" id="VSRR010080539">
    <property type="protein sequence ID" value="MPC89293.1"/>
    <property type="molecule type" value="Genomic_DNA"/>
</dbReference>
<keyword evidence="2" id="KW-1185">Reference proteome</keyword>
<reference evidence="1 2" key="1">
    <citation type="submission" date="2019-05" db="EMBL/GenBank/DDBJ databases">
        <title>Another draft genome of Portunus trituberculatus and its Hox gene families provides insights of decapod evolution.</title>
        <authorList>
            <person name="Jeong J.-H."/>
            <person name="Song I."/>
            <person name="Kim S."/>
            <person name="Choi T."/>
            <person name="Kim D."/>
            <person name="Ryu S."/>
            <person name="Kim W."/>
        </authorList>
    </citation>
    <scope>NUCLEOTIDE SEQUENCE [LARGE SCALE GENOMIC DNA]</scope>
    <source>
        <tissue evidence="1">Muscle</tissue>
    </source>
</reference>
<proteinExistence type="predicted"/>
<protein>
    <submittedName>
        <fullName evidence="1">Uncharacterized protein</fullName>
    </submittedName>
</protein>
<dbReference type="Proteomes" id="UP000324222">
    <property type="component" value="Unassembled WGS sequence"/>
</dbReference>